<gene>
    <name evidence="1" type="ORF">T01_14074</name>
</gene>
<dbReference type="InParanoid" id="A0A0V0Z2F5"/>
<accession>A0A0V0Z2F5</accession>
<proteinExistence type="predicted"/>
<dbReference type="EMBL" id="JYDH01003049">
    <property type="protein sequence ID" value="KRY06640.1"/>
    <property type="molecule type" value="Genomic_DNA"/>
</dbReference>
<evidence type="ECO:0000313" key="1">
    <source>
        <dbReference type="EMBL" id="KRY06640.1"/>
    </source>
</evidence>
<name>A0A0V0Z2F5_TRISP</name>
<protein>
    <submittedName>
        <fullName evidence="1">Uncharacterized protein</fullName>
    </submittedName>
</protein>
<dbReference type="Proteomes" id="UP000054776">
    <property type="component" value="Unassembled WGS sequence"/>
</dbReference>
<keyword evidence="2" id="KW-1185">Reference proteome</keyword>
<sequence length="36" mass="4370">MYRKALRDNTPFIATCSELLVNFNKDELQRFTEEYL</sequence>
<dbReference type="AlphaFoldDB" id="A0A0V0Z2F5"/>
<comment type="caution">
    <text evidence="1">The sequence shown here is derived from an EMBL/GenBank/DDBJ whole genome shotgun (WGS) entry which is preliminary data.</text>
</comment>
<evidence type="ECO:0000313" key="2">
    <source>
        <dbReference type="Proteomes" id="UP000054776"/>
    </source>
</evidence>
<organism evidence="1 2">
    <name type="scientific">Trichinella spiralis</name>
    <name type="common">Trichina worm</name>
    <dbReference type="NCBI Taxonomy" id="6334"/>
    <lineage>
        <taxon>Eukaryota</taxon>
        <taxon>Metazoa</taxon>
        <taxon>Ecdysozoa</taxon>
        <taxon>Nematoda</taxon>
        <taxon>Enoplea</taxon>
        <taxon>Dorylaimia</taxon>
        <taxon>Trichinellida</taxon>
        <taxon>Trichinellidae</taxon>
        <taxon>Trichinella</taxon>
    </lineage>
</organism>
<reference evidence="1 2" key="1">
    <citation type="submission" date="2015-01" db="EMBL/GenBank/DDBJ databases">
        <title>Evolution of Trichinella species and genotypes.</title>
        <authorList>
            <person name="Korhonen P.K."/>
            <person name="Edoardo P."/>
            <person name="Giuseppe L.R."/>
            <person name="Gasser R.B."/>
        </authorList>
    </citation>
    <scope>NUCLEOTIDE SEQUENCE [LARGE SCALE GENOMIC DNA]</scope>
    <source>
        <strain evidence="1">ISS3</strain>
    </source>
</reference>